<sequence>MPKKAIILAGGKGTRLHPITLEIPKPLLTVKKQPIINYLLDIFKKYGIREVKIIIKEADKEDFFWWRKRYETRFDLRSITFEVEKEPMGTLGYVYHHLRDWIGNEPFFMSNADELKEVDLAGMHDFHVENSGLATLALMKVDNPSDYGVAIMQNERITEFLEKPENPPSSFISGGLYLISPESFSRVATSGNSKFLMIEKDLFPKLAQAKLLLGYKHDGRFFDCGTFERLEKAIKFFSS</sequence>
<feature type="domain" description="Nucleotidyl transferase" evidence="1">
    <location>
        <begin position="4"/>
        <end position="236"/>
    </location>
</feature>
<dbReference type="Proteomes" id="UP000177171">
    <property type="component" value="Unassembled WGS sequence"/>
</dbReference>
<dbReference type="InterPro" id="IPR029044">
    <property type="entry name" value="Nucleotide-diphossugar_trans"/>
</dbReference>
<gene>
    <name evidence="2" type="ORF">A3G49_04960</name>
</gene>
<proteinExistence type="predicted"/>
<protein>
    <recommendedName>
        <fullName evidence="1">Nucleotidyl transferase domain-containing protein</fullName>
    </recommendedName>
</protein>
<dbReference type="PANTHER" id="PTHR22572">
    <property type="entry name" value="SUGAR-1-PHOSPHATE GUANYL TRANSFERASE"/>
    <property type="match status" value="1"/>
</dbReference>
<evidence type="ECO:0000313" key="3">
    <source>
        <dbReference type="Proteomes" id="UP000177171"/>
    </source>
</evidence>
<dbReference type="InterPro" id="IPR005835">
    <property type="entry name" value="NTP_transferase_dom"/>
</dbReference>
<evidence type="ECO:0000313" key="2">
    <source>
        <dbReference type="EMBL" id="OHA13724.1"/>
    </source>
</evidence>
<dbReference type="SUPFAM" id="SSF53448">
    <property type="entry name" value="Nucleotide-diphospho-sugar transferases"/>
    <property type="match status" value="1"/>
</dbReference>
<dbReference type="EMBL" id="MHQY01000018">
    <property type="protein sequence ID" value="OHA13724.1"/>
    <property type="molecule type" value="Genomic_DNA"/>
</dbReference>
<comment type="caution">
    <text evidence="2">The sequence shown here is derived from an EMBL/GenBank/DDBJ whole genome shotgun (WGS) entry which is preliminary data.</text>
</comment>
<reference evidence="2 3" key="1">
    <citation type="journal article" date="2016" name="Nat. Commun.">
        <title>Thousands of microbial genomes shed light on interconnected biogeochemical processes in an aquifer system.</title>
        <authorList>
            <person name="Anantharaman K."/>
            <person name="Brown C.T."/>
            <person name="Hug L.A."/>
            <person name="Sharon I."/>
            <person name="Castelle C.J."/>
            <person name="Probst A.J."/>
            <person name="Thomas B.C."/>
            <person name="Singh A."/>
            <person name="Wilkins M.J."/>
            <person name="Karaoz U."/>
            <person name="Brodie E.L."/>
            <person name="Williams K.H."/>
            <person name="Hubbard S.S."/>
            <person name="Banfield J.F."/>
        </authorList>
    </citation>
    <scope>NUCLEOTIDE SEQUENCE [LARGE SCALE GENOMIC DNA]</scope>
</reference>
<organism evidence="2 3">
    <name type="scientific">Candidatus Sungbacteria bacterium RIFCSPLOWO2_12_FULL_41_11</name>
    <dbReference type="NCBI Taxonomy" id="1802286"/>
    <lineage>
        <taxon>Bacteria</taxon>
        <taxon>Candidatus Sungiibacteriota</taxon>
    </lineage>
</organism>
<dbReference type="Gene3D" id="3.90.550.10">
    <property type="entry name" value="Spore Coat Polysaccharide Biosynthesis Protein SpsA, Chain A"/>
    <property type="match status" value="1"/>
</dbReference>
<evidence type="ECO:0000259" key="1">
    <source>
        <dbReference type="Pfam" id="PF00483"/>
    </source>
</evidence>
<dbReference type="AlphaFoldDB" id="A0A1G2LQB0"/>
<dbReference type="CDD" id="cd04181">
    <property type="entry name" value="NTP_transferase"/>
    <property type="match status" value="1"/>
</dbReference>
<dbReference type="Pfam" id="PF00483">
    <property type="entry name" value="NTP_transferase"/>
    <property type="match status" value="1"/>
</dbReference>
<name>A0A1G2LQB0_9BACT</name>
<dbReference type="InterPro" id="IPR050486">
    <property type="entry name" value="Mannose-1P_guanyltransferase"/>
</dbReference>
<accession>A0A1G2LQB0</accession>